<dbReference type="InterPro" id="IPR008928">
    <property type="entry name" value="6-hairpin_glycosidase_sf"/>
</dbReference>
<dbReference type="PROSITE" id="PS51318">
    <property type="entry name" value="TAT"/>
    <property type="match status" value="1"/>
</dbReference>
<protein>
    <submittedName>
        <fullName evidence="1">Uncharacterized protein</fullName>
    </submittedName>
</protein>
<evidence type="ECO:0000313" key="1">
    <source>
        <dbReference type="EMBL" id="GLY88817.1"/>
    </source>
</evidence>
<dbReference type="GO" id="GO:0005975">
    <property type="term" value="P:carbohydrate metabolic process"/>
    <property type="evidence" value="ECO:0007669"/>
    <property type="project" value="InterPro"/>
</dbReference>
<dbReference type="Proteomes" id="UP001165074">
    <property type="component" value="Unassembled WGS sequence"/>
</dbReference>
<comment type="caution">
    <text evidence="1">The sequence shown here is derived from an EMBL/GenBank/DDBJ whole genome shotgun (WGS) entry which is preliminary data.</text>
</comment>
<proteinExistence type="predicted"/>
<keyword evidence="2" id="KW-1185">Reference proteome</keyword>
<organism evidence="1 2">
    <name type="scientific">Actinoallomurus iriomotensis</name>
    <dbReference type="NCBI Taxonomy" id="478107"/>
    <lineage>
        <taxon>Bacteria</taxon>
        <taxon>Bacillati</taxon>
        <taxon>Actinomycetota</taxon>
        <taxon>Actinomycetes</taxon>
        <taxon>Streptosporangiales</taxon>
        <taxon>Thermomonosporaceae</taxon>
        <taxon>Actinoallomurus</taxon>
    </lineage>
</organism>
<dbReference type="RefSeq" id="WP_285578691.1">
    <property type="nucleotide sequence ID" value="NZ_BSTK01000011.1"/>
</dbReference>
<dbReference type="AlphaFoldDB" id="A0A9W6SAC9"/>
<name>A0A9W6SAC9_9ACTN</name>
<gene>
    <name evidence="1" type="ORF">Airi02_067460</name>
</gene>
<dbReference type="InterPro" id="IPR006311">
    <property type="entry name" value="TAT_signal"/>
</dbReference>
<evidence type="ECO:0000313" key="2">
    <source>
        <dbReference type="Proteomes" id="UP001165074"/>
    </source>
</evidence>
<dbReference type="SUPFAM" id="SSF48208">
    <property type="entry name" value="Six-hairpin glycosidases"/>
    <property type="match status" value="1"/>
</dbReference>
<accession>A0A9W6SAC9</accession>
<sequence length="797" mass="89291">MFDRRQFLSAAGGATVAAGAPLLPRQAQAAPRGSGGNGAPIDRHALVSRHNVVRTSADQEWPLQVGNGSFAFNADITGLQTFTPFNTLANWAWYTAPLPPGQKPSDFQGEVWDTHGRPVRYWIPNDTQTALSDWMRMYPQLISLARTGLRLVTHDGWDATSKDLTDCHQELDLWTGTLDSRFQVDGEPVRVRTCCHPDFDAVAVTVESPLVDAGRLSVLVDFPFVDTLAKRAVYVGDWDHPDAHRTGLARRPGRRADITHTLSGLHDLTYHTGVRWSAGAELNAPAGGPLTITSARYGAGSTWVDVTTRLRAKVADDSVFATVDADLVGTETGAGDVLEIVYRLGDDVRRERVATGAELRIGRLAEEHRYTLTGGEHGRLEFVVLFSPDTARSLPQPDSVFAASARHWPRHWKSGGAVDLSGSTDSRWFELERRIVLSQYLEAVNDAGSFPTQESGLVLRTWWGKAQMEMYWWHAAHWALWNRWDILDRSVTIYQRLLASSRKRAAAQGYKGAKWPKMIGPDLRQSPGETNVLLIWQQPHPMFLAELDYRAHPTRQTLEKWREVLFATADFLASYAFWDEPTKRYILGPPLQVMSENADSKTAMNPTFELSYWRMGLRIAQTWRERLGLDRDSDWDKVLHGLAELPVEDGVYVLYEGVPDMWTKYNFDHPGPAVVYGWLPGDGVDMDTFLRTAHKVFAEWQVDRWSWDFPMIAMTAARIGEPEQALHWLLYPGGANNIDDAGYGDTHGYPYLPDNGGLLYAIAFMCAGWDGAPDRHAPGFPDDGTWTVRWENLSPAL</sequence>
<dbReference type="InterPro" id="IPR012341">
    <property type="entry name" value="6hp_glycosidase-like_sf"/>
</dbReference>
<reference evidence="1" key="1">
    <citation type="submission" date="2023-03" db="EMBL/GenBank/DDBJ databases">
        <title>Actinoallomurus iriomotensis NBRC 103684.</title>
        <authorList>
            <person name="Ichikawa N."/>
            <person name="Sato H."/>
            <person name="Tonouchi N."/>
        </authorList>
    </citation>
    <scope>NUCLEOTIDE SEQUENCE</scope>
    <source>
        <strain evidence="1">NBRC 103684</strain>
    </source>
</reference>
<dbReference type="Gene3D" id="1.50.10.10">
    <property type="match status" value="1"/>
</dbReference>
<dbReference type="EMBL" id="BSTK01000011">
    <property type="protein sequence ID" value="GLY88817.1"/>
    <property type="molecule type" value="Genomic_DNA"/>
</dbReference>